<comment type="caution">
    <text evidence="1">The sequence shown here is derived from an EMBL/GenBank/DDBJ whole genome shotgun (WGS) entry which is preliminary data.</text>
</comment>
<accession>A0A6N2BRI7</accession>
<gene>
    <name evidence="1" type="ORF">EJD97_005989</name>
</gene>
<feature type="non-terminal residue" evidence="1">
    <location>
        <position position="88"/>
    </location>
</feature>
<protein>
    <submittedName>
        <fullName evidence="1">Uncharacterized protein</fullName>
    </submittedName>
</protein>
<name>A0A6N2BRI7_SOLCI</name>
<proteinExistence type="predicted"/>
<dbReference type="AlphaFoldDB" id="A0A6N2BRI7"/>
<reference evidence="1" key="1">
    <citation type="submission" date="2019-05" db="EMBL/GenBank/DDBJ databases">
        <title>The de novo reference genome and transcriptome assemblies of the wild tomato species Solanum chilense.</title>
        <authorList>
            <person name="Stam R."/>
            <person name="Nosenko T."/>
            <person name="Hoerger A.C."/>
            <person name="Stephan W."/>
            <person name="Seidel M.A."/>
            <person name="Kuhn J.M.M."/>
            <person name="Haberer G."/>
            <person name="Tellier A."/>
        </authorList>
    </citation>
    <scope>NUCLEOTIDE SEQUENCE</scope>
    <source>
        <tissue evidence="1">Mature leaves</tissue>
    </source>
</reference>
<dbReference type="EMBL" id="RXGB01001863">
    <property type="protein sequence ID" value="TMW97207.1"/>
    <property type="molecule type" value="Genomic_DNA"/>
</dbReference>
<sequence length="88" mass="10238">MGFVALFGALLKYLVRRPSELYQQRTRRCSGAPACLYSICCESECLQGERKSRDIKIQEKRLWNFGLRVLRVFGLGLRFFLGFRVCVL</sequence>
<evidence type="ECO:0000313" key="1">
    <source>
        <dbReference type="EMBL" id="TMW97207.1"/>
    </source>
</evidence>
<organism evidence="1">
    <name type="scientific">Solanum chilense</name>
    <name type="common">Tomato</name>
    <name type="synonym">Lycopersicon chilense</name>
    <dbReference type="NCBI Taxonomy" id="4083"/>
    <lineage>
        <taxon>Eukaryota</taxon>
        <taxon>Viridiplantae</taxon>
        <taxon>Streptophyta</taxon>
        <taxon>Embryophyta</taxon>
        <taxon>Tracheophyta</taxon>
        <taxon>Spermatophyta</taxon>
        <taxon>Magnoliopsida</taxon>
        <taxon>eudicotyledons</taxon>
        <taxon>Gunneridae</taxon>
        <taxon>Pentapetalae</taxon>
        <taxon>asterids</taxon>
        <taxon>lamiids</taxon>
        <taxon>Solanales</taxon>
        <taxon>Solanaceae</taxon>
        <taxon>Solanoideae</taxon>
        <taxon>Solaneae</taxon>
        <taxon>Solanum</taxon>
        <taxon>Solanum subgen. Lycopersicon</taxon>
    </lineage>
</organism>